<reference evidence="2" key="1">
    <citation type="journal article" date="2019" name="Int. J. Syst. Evol. Microbiol.">
        <title>The Global Catalogue of Microorganisms (GCM) 10K type strain sequencing project: providing services to taxonomists for standard genome sequencing and annotation.</title>
        <authorList>
            <consortium name="The Broad Institute Genomics Platform"/>
            <consortium name="The Broad Institute Genome Sequencing Center for Infectious Disease"/>
            <person name="Wu L."/>
            <person name="Ma J."/>
        </authorList>
    </citation>
    <scope>NUCLEOTIDE SEQUENCE [LARGE SCALE GENOMIC DNA]</scope>
    <source>
        <strain evidence="2">JCM 18326</strain>
    </source>
</reference>
<sequence length="117" mass="13708">MDTKEREIRIKVELDEQNIPEKIFWAAQDSEQAGFSETRAFNLSLWDHINKETLRIGLWGKEMDVDEMKFFAIDTIGDLSQMIATATGDEKMAKEMVMLCRKLTEHVKEEQLKRNNK</sequence>
<name>A0ABP9D1F8_9BACT</name>
<dbReference type="Proteomes" id="UP001500298">
    <property type="component" value="Unassembled WGS sequence"/>
</dbReference>
<accession>A0ABP9D1F8</accession>
<evidence type="ECO:0000313" key="2">
    <source>
        <dbReference type="Proteomes" id="UP001500298"/>
    </source>
</evidence>
<dbReference type="RefSeq" id="WP_345368995.1">
    <property type="nucleotide sequence ID" value="NZ_BAABJX010000010.1"/>
</dbReference>
<keyword evidence="2" id="KW-1185">Reference proteome</keyword>
<organism evidence="1 2">
    <name type="scientific">Algivirga pacifica</name>
    <dbReference type="NCBI Taxonomy" id="1162670"/>
    <lineage>
        <taxon>Bacteria</taxon>
        <taxon>Pseudomonadati</taxon>
        <taxon>Bacteroidota</taxon>
        <taxon>Cytophagia</taxon>
        <taxon>Cytophagales</taxon>
        <taxon>Flammeovirgaceae</taxon>
        <taxon>Algivirga</taxon>
    </lineage>
</organism>
<evidence type="ECO:0000313" key="1">
    <source>
        <dbReference type="EMBL" id="GAA4823891.1"/>
    </source>
</evidence>
<dbReference type="InterPro" id="IPR019854">
    <property type="entry name" value="Motility-assoc_prot_GldC"/>
</dbReference>
<protein>
    <submittedName>
        <fullName evidence="1">Gliding motility protein GldC</fullName>
    </submittedName>
</protein>
<comment type="caution">
    <text evidence="1">The sequence shown here is derived from an EMBL/GenBank/DDBJ whole genome shotgun (WGS) entry which is preliminary data.</text>
</comment>
<proteinExistence type="predicted"/>
<dbReference type="NCBIfam" id="TIGR03515">
    <property type="entry name" value="GldC"/>
    <property type="match status" value="1"/>
</dbReference>
<gene>
    <name evidence="1" type="primary">gldC</name>
    <name evidence="1" type="ORF">GCM10023331_05440</name>
</gene>
<dbReference type="Pfam" id="PF19937">
    <property type="entry name" value="GldC-like"/>
    <property type="match status" value="1"/>
</dbReference>
<dbReference type="EMBL" id="BAABJX010000010">
    <property type="protein sequence ID" value="GAA4823891.1"/>
    <property type="molecule type" value="Genomic_DNA"/>
</dbReference>